<evidence type="ECO:0000259" key="11">
    <source>
        <dbReference type="Pfam" id="PF02866"/>
    </source>
</evidence>
<evidence type="ECO:0000313" key="13">
    <source>
        <dbReference type="Proteomes" id="UP000235598"/>
    </source>
</evidence>
<evidence type="ECO:0000256" key="9">
    <source>
        <dbReference type="RuleBase" id="RU003369"/>
    </source>
</evidence>
<evidence type="ECO:0000256" key="7">
    <source>
        <dbReference type="PIRSR" id="PIRSR000102-2"/>
    </source>
</evidence>
<accession>A0A2N6VNE0</accession>
<feature type="domain" description="Lactate/malate dehydrogenase N-terminal" evidence="10">
    <location>
        <begin position="4"/>
        <end position="141"/>
    </location>
</feature>
<evidence type="ECO:0000259" key="10">
    <source>
        <dbReference type="Pfam" id="PF00056"/>
    </source>
</evidence>
<evidence type="ECO:0000256" key="1">
    <source>
        <dbReference type="ARBA" id="ARBA00009613"/>
    </source>
</evidence>
<dbReference type="GO" id="GO:0030060">
    <property type="term" value="F:L-malate dehydrogenase (NAD+) activity"/>
    <property type="evidence" value="ECO:0007669"/>
    <property type="project" value="UniProtKB-EC"/>
</dbReference>
<evidence type="ECO:0000256" key="5">
    <source>
        <dbReference type="ARBA" id="ARBA00023027"/>
    </source>
</evidence>
<dbReference type="InterPro" id="IPR010945">
    <property type="entry name" value="Malate_DH_type2"/>
</dbReference>
<dbReference type="InterPro" id="IPR001236">
    <property type="entry name" value="Lactate/malate_DH_N"/>
</dbReference>
<sequence>MKIVAVSGAAGNIGYNVLGRLADGYVYGDEPIELRLLEVPQAVQALDGVIMELVDHASPRIANIVATDDPEVAFDGAHAALLIGSAPRKDGMTRGDLLEVNAGIFATQGRVLGQVAHPDCKVVVTGNPANTNALVAAHHAEKEGFNPANITALTRLDHNRLIGQVAQRARVSAGEIAQVAVWGNHSNTQFPDLTFATVGGTPALDVIDRETWLDTIVPTVATRGGAVIKARGGSSVVSAASATLDHLRDWEQGTDGRWVSMAVPTQSLPEDARYGVPAGVVYSYPVTIENGTYTVVPQLELNDLQRERITSSANELLDERSTAAGKGHLD</sequence>
<dbReference type="FunFam" id="3.40.50.720:FF:000010">
    <property type="entry name" value="Malate dehydrogenase"/>
    <property type="match status" value="1"/>
</dbReference>
<gene>
    <name evidence="12" type="ORF">CJ199_06550</name>
</gene>
<dbReference type="RefSeq" id="WP_102238681.1">
    <property type="nucleotide sequence ID" value="NZ_PNHK01000002.1"/>
</dbReference>
<dbReference type="OrthoDB" id="9802969at2"/>
<dbReference type="EMBL" id="PNHK01000002">
    <property type="protein sequence ID" value="PMD05660.1"/>
    <property type="molecule type" value="Genomic_DNA"/>
</dbReference>
<dbReference type="SUPFAM" id="SSF56327">
    <property type="entry name" value="LDH C-terminal domain-like"/>
    <property type="match status" value="1"/>
</dbReference>
<evidence type="ECO:0000256" key="3">
    <source>
        <dbReference type="ARBA" id="ARBA00020382"/>
    </source>
</evidence>
<feature type="active site" description="Proton acceptor" evidence="6">
    <location>
        <position position="185"/>
    </location>
</feature>
<dbReference type="PANTHER" id="PTHR23382">
    <property type="entry name" value="MALATE DEHYDROGENASE"/>
    <property type="match status" value="1"/>
</dbReference>
<feature type="binding site" evidence="7">
    <location>
        <position position="160"/>
    </location>
    <ligand>
        <name>substrate</name>
    </ligand>
</feature>
<comment type="caution">
    <text evidence="12">The sequence shown here is derived from an EMBL/GenBank/DDBJ whole genome shotgun (WGS) entry which is preliminary data.</text>
</comment>
<dbReference type="InterPro" id="IPR036291">
    <property type="entry name" value="NAD(P)-bd_dom_sf"/>
</dbReference>
<dbReference type="EC" id="1.1.1.37" evidence="2"/>
<organism evidence="12 13">
    <name type="scientific">Brevibacterium paucivorans</name>
    <dbReference type="NCBI Taxonomy" id="170994"/>
    <lineage>
        <taxon>Bacteria</taxon>
        <taxon>Bacillati</taxon>
        <taxon>Actinomycetota</taxon>
        <taxon>Actinomycetes</taxon>
        <taxon>Micrococcales</taxon>
        <taxon>Brevibacteriaceae</taxon>
        <taxon>Brevibacterium</taxon>
    </lineage>
</organism>
<dbReference type="Pfam" id="PF02866">
    <property type="entry name" value="Ldh_1_C"/>
    <property type="match status" value="1"/>
</dbReference>
<feature type="binding site" evidence="7">
    <location>
        <position position="88"/>
    </location>
    <ligand>
        <name>substrate</name>
    </ligand>
</feature>
<feature type="binding site" evidence="7">
    <location>
        <position position="94"/>
    </location>
    <ligand>
        <name>substrate</name>
    </ligand>
</feature>
<reference evidence="12 13" key="1">
    <citation type="submission" date="2017-09" db="EMBL/GenBank/DDBJ databases">
        <title>Bacterial strain isolated from the female urinary microbiota.</title>
        <authorList>
            <person name="Thomas-White K."/>
            <person name="Kumar N."/>
            <person name="Forster S."/>
            <person name="Putonti C."/>
            <person name="Lawley T."/>
            <person name="Wolfe A.J."/>
        </authorList>
    </citation>
    <scope>NUCLEOTIDE SEQUENCE [LARGE SCALE GENOMIC DNA]</scope>
    <source>
        <strain evidence="12 13">UMB1301</strain>
    </source>
</reference>
<evidence type="ECO:0000256" key="4">
    <source>
        <dbReference type="ARBA" id="ARBA00023002"/>
    </source>
</evidence>
<dbReference type="NCBIfam" id="TIGR01759">
    <property type="entry name" value="MalateDH-SF1"/>
    <property type="match status" value="1"/>
</dbReference>
<dbReference type="AlphaFoldDB" id="A0A2N6VNE0"/>
<feature type="domain" description="Lactate/malate dehydrogenase C-terminal" evidence="11">
    <location>
        <begin position="154"/>
        <end position="321"/>
    </location>
</feature>
<evidence type="ECO:0000256" key="8">
    <source>
        <dbReference type="PIRSR" id="PIRSR000102-3"/>
    </source>
</evidence>
<feature type="binding site" evidence="7">
    <location>
        <position position="127"/>
    </location>
    <ligand>
        <name>substrate</name>
    </ligand>
</feature>
<dbReference type="InterPro" id="IPR015955">
    <property type="entry name" value="Lactate_DH/Glyco_Ohase_4_C"/>
</dbReference>
<proteinExistence type="inferred from homology"/>
<evidence type="ECO:0000256" key="2">
    <source>
        <dbReference type="ARBA" id="ARBA00012995"/>
    </source>
</evidence>
<dbReference type="Gene3D" id="3.90.110.10">
    <property type="entry name" value="Lactate dehydrogenase/glycoside hydrolase, family 4, C-terminal"/>
    <property type="match status" value="1"/>
</dbReference>
<name>A0A2N6VNE0_9MICO</name>
<dbReference type="PIRSF" id="PIRSF000102">
    <property type="entry name" value="Lac_mal_DH"/>
    <property type="match status" value="1"/>
</dbReference>
<keyword evidence="4 9" id="KW-0560">Oxidoreductase</keyword>
<protein>
    <recommendedName>
        <fullName evidence="3">Malate dehydrogenase</fullName>
        <ecNumber evidence="2">1.1.1.37</ecNumber>
    </recommendedName>
</protein>
<dbReference type="Gene3D" id="3.40.50.720">
    <property type="entry name" value="NAD(P)-binding Rossmann-like Domain"/>
    <property type="match status" value="1"/>
</dbReference>
<dbReference type="InterPro" id="IPR001557">
    <property type="entry name" value="L-lactate/malate_DH"/>
</dbReference>
<dbReference type="Proteomes" id="UP000235598">
    <property type="component" value="Unassembled WGS sequence"/>
</dbReference>
<dbReference type="NCBIfam" id="NF003916">
    <property type="entry name" value="PRK05442.1"/>
    <property type="match status" value="1"/>
</dbReference>
<dbReference type="InterPro" id="IPR022383">
    <property type="entry name" value="Lactate/malate_DH_C"/>
</dbReference>
<dbReference type="FunFam" id="3.90.110.10:FF:000002">
    <property type="entry name" value="Malate dehydrogenase"/>
    <property type="match status" value="1"/>
</dbReference>
<feature type="binding site" evidence="8">
    <location>
        <begin position="8"/>
        <end position="14"/>
    </location>
    <ligand>
        <name>NAD(+)</name>
        <dbReference type="ChEBI" id="CHEBI:57540"/>
    </ligand>
</feature>
<feature type="binding site" evidence="8">
    <location>
        <position position="101"/>
    </location>
    <ligand>
        <name>NAD(+)</name>
        <dbReference type="ChEBI" id="CHEBI:57540"/>
    </ligand>
</feature>
<evidence type="ECO:0000256" key="6">
    <source>
        <dbReference type="PIRSR" id="PIRSR000102-1"/>
    </source>
</evidence>
<dbReference type="SUPFAM" id="SSF51735">
    <property type="entry name" value="NAD(P)-binding Rossmann-fold domains"/>
    <property type="match status" value="1"/>
</dbReference>
<dbReference type="GO" id="GO:0006108">
    <property type="term" value="P:malate metabolic process"/>
    <property type="evidence" value="ECO:0007669"/>
    <property type="project" value="InterPro"/>
</dbReference>
<evidence type="ECO:0000313" key="12">
    <source>
        <dbReference type="EMBL" id="PMD05660.1"/>
    </source>
</evidence>
<dbReference type="Pfam" id="PF00056">
    <property type="entry name" value="Ldh_1_N"/>
    <property type="match status" value="1"/>
</dbReference>
<keyword evidence="5 8" id="KW-0520">NAD</keyword>
<comment type="similarity">
    <text evidence="1">Belongs to the LDH/MDH superfamily. MDH type 2 family.</text>
</comment>